<dbReference type="PANTHER" id="PTHR43840:SF15">
    <property type="entry name" value="MITOCHONDRIAL METAL TRANSPORTER 1-RELATED"/>
    <property type="match status" value="1"/>
</dbReference>
<evidence type="ECO:0000256" key="2">
    <source>
        <dbReference type="ARBA" id="ARBA00008114"/>
    </source>
</evidence>
<evidence type="ECO:0000256" key="1">
    <source>
        <dbReference type="ARBA" id="ARBA00004141"/>
    </source>
</evidence>
<sequence length="317" mass="35234">MTEERFQKTEFAYWIGIIGNIFLAALKGVFGYISGSKALIADALYSVSTAGHSCAMLMGQRAAKQQPDGNPLYKQGKAESIAAIIVSVLLLVIGIEICFSSVKTIYYGVDSPPKATALIAIVLSIILKETMFQYQYRLGKKMSNQDLIASARKHRLGMYSSFVVLIGVVGALSGNYLGNNYLYYLDPLAGLLVAVLVVRMGYRLVMESINQTLEHVLHDEDVAELMRTVQVIKGVIAVEYLRAREQGHYVIVDIKISVNPRISVLEGHDIAKTVKQALMKRHIHVAEVYIHVNPYDAGYPYKNNIDLEQDQFSSMLH</sequence>
<dbReference type="InterPro" id="IPR050291">
    <property type="entry name" value="CDF_Transporter"/>
</dbReference>
<feature type="transmembrane region" description="Helical" evidence="7">
    <location>
        <begin position="182"/>
        <end position="202"/>
    </location>
</feature>
<proteinExistence type="inferred from homology"/>
<evidence type="ECO:0000256" key="5">
    <source>
        <dbReference type="ARBA" id="ARBA00022989"/>
    </source>
</evidence>
<evidence type="ECO:0000313" key="10">
    <source>
        <dbReference type="EMBL" id="MCU6791524.1"/>
    </source>
</evidence>
<dbReference type="PANTHER" id="PTHR43840">
    <property type="entry name" value="MITOCHONDRIAL METAL TRANSPORTER 1-RELATED"/>
    <property type="match status" value="1"/>
</dbReference>
<dbReference type="Proteomes" id="UP001652445">
    <property type="component" value="Unassembled WGS sequence"/>
</dbReference>
<dbReference type="Gene3D" id="1.20.1510.10">
    <property type="entry name" value="Cation efflux protein transmembrane domain"/>
    <property type="match status" value="1"/>
</dbReference>
<evidence type="ECO:0000259" key="8">
    <source>
        <dbReference type="Pfam" id="PF01545"/>
    </source>
</evidence>
<keyword evidence="6 7" id="KW-0472">Membrane</keyword>
<evidence type="ECO:0000256" key="4">
    <source>
        <dbReference type="ARBA" id="ARBA00022692"/>
    </source>
</evidence>
<gene>
    <name evidence="10" type="ORF">OB236_05190</name>
</gene>
<keyword evidence="3" id="KW-0813">Transport</keyword>
<dbReference type="InterPro" id="IPR036837">
    <property type="entry name" value="Cation_efflux_CTD_sf"/>
</dbReference>
<comment type="subcellular location">
    <subcellularLocation>
        <location evidence="1">Membrane</location>
        <topology evidence="1">Multi-pass membrane protein</topology>
    </subcellularLocation>
</comment>
<feature type="domain" description="Cation efflux protein cytoplasmic" evidence="9">
    <location>
        <begin position="217"/>
        <end position="295"/>
    </location>
</feature>
<reference evidence="10 11" key="1">
    <citation type="submission" date="2022-09" db="EMBL/GenBank/DDBJ databases">
        <authorList>
            <person name="Han X.L."/>
            <person name="Wang Q."/>
            <person name="Lu T."/>
        </authorList>
    </citation>
    <scope>NUCLEOTIDE SEQUENCE [LARGE SCALE GENOMIC DNA]</scope>
    <source>
        <strain evidence="10 11">WQ 127069</strain>
    </source>
</reference>
<dbReference type="InterPro" id="IPR027470">
    <property type="entry name" value="Cation_efflux_CTD"/>
</dbReference>
<organism evidence="10 11">
    <name type="scientific">Paenibacillus baimaensis</name>
    <dbReference type="NCBI Taxonomy" id="2982185"/>
    <lineage>
        <taxon>Bacteria</taxon>
        <taxon>Bacillati</taxon>
        <taxon>Bacillota</taxon>
        <taxon>Bacilli</taxon>
        <taxon>Bacillales</taxon>
        <taxon>Paenibacillaceae</taxon>
        <taxon>Paenibacillus</taxon>
    </lineage>
</organism>
<dbReference type="NCBIfam" id="TIGR01297">
    <property type="entry name" value="CDF"/>
    <property type="match status" value="1"/>
</dbReference>
<comment type="caution">
    <text evidence="10">The sequence shown here is derived from an EMBL/GenBank/DDBJ whole genome shotgun (WGS) entry which is preliminary data.</text>
</comment>
<evidence type="ECO:0000256" key="7">
    <source>
        <dbReference type="SAM" id="Phobius"/>
    </source>
</evidence>
<evidence type="ECO:0000259" key="9">
    <source>
        <dbReference type="Pfam" id="PF16916"/>
    </source>
</evidence>
<evidence type="ECO:0000256" key="3">
    <source>
        <dbReference type="ARBA" id="ARBA00022448"/>
    </source>
</evidence>
<dbReference type="InterPro" id="IPR058533">
    <property type="entry name" value="Cation_efflux_TM"/>
</dbReference>
<dbReference type="InterPro" id="IPR002524">
    <property type="entry name" value="Cation_efflux"/>
</dbReference>
<dbReference type="SUPFAM" id="SSF160240">
    <property type="entry name" value="Cation efflux protein cytoplasmic domain-like"/>
    <property type="match status" value="1"/>
</dbReference>
<protein>
    <submittedName>
        <fullName evidence="10">Cation diffusion facilitator family transporter</fullName>
    </submittedName>
</protein>
<dbReference type="Gene3D" id="3.30.70.1350">
    <property type="entry name" value="Cation efflux protein, cytoplasmic domain"/>
    <property type="match status" value="1"/>
</dbReference>
<dbReference type="EMBL" id="JAOQIO010000007">
    <property type="protein sequence ID" value="MCU6791524.1"/>
    <property type="molecule type" value="Genomic_DNA"/>
</dbReference>
<accession>A0ABT2UA52</accession>
<feature type="transmembrane region" description="Helical" evidence="7">
    <location>
        <begin position="12"/>
        <end position="33"/>
    </location>
</feature>
<evidence type="ECO:0000313" key="11">
    <source>
        <dbReference type="Proteomes" id="UP001652445"/>
    </source>
</evidence>
<dbReference type="SUPFAM" id="SSF161111">
    <property type="entry name" value="Cation efflux protein transmembrane domain-like"/>
    <property type="match status" value="1"/>
</dbReference>
<keyword evidence="11" id="KW-1185">Reference proteome</keyword>
<feature type="transmembrane region" description="Helical" evidence="7">
    <location>
        <begin position="80"/>
        <end position="109"/>
    </location>
</feature>
<dbReference type="InterPro" id="IPR027469">
    <property type="entry name" value="Cation_efflux_TMD_sf"/>
</dbReference>
<feature type="transmembrane region" description="Helical" evidence="7">
    <location>
        <begin position="156"/>
        <end position="176"/>
    </location>
</feature>
<feature type="domain" description="Cation efflux protein transmembrane" evidence="8">
    <location>
        <begin position="14"/>
        <end position="209"/>
    </location>
</feature>
<dbReference type="Pfam" id="PF01545">
    <property type="entry name" value="Cation_efflux"/>
    <property type="match status" value="1"/>
</dbReference>
<keyword evidence="5 7" id="KW-1133">Transmembrane helix</keyword>
<evidence type="ECO:0000256" key="6">
    <source>
        <dbReference type="ARBA" id="ARBA00023136"/>
    </source>
</evidence>
<name>A0ABT2UA52_9BACL</name>
<keyword evidence="4 7" id="KW-0812">Transmembrane</keyword>
<dbReference type="Pfam" id="PF16916">
    <property type="entry name" value="ZT_dimer"/>
    <property type="match status" value="1"/>
</dbReference>
<comment type="similarity">
    <text evidence="2">Belongs to the cation diffusion facilitator (CDF) transporter (TC 2.A.4) family.</text>
</comment>